<dbReference type="EMBL" id="MU273518">
    <property type="protein sequence ID" value="KAI0033491.1"/>
    <property type="molecule type" value="Genomic_DNA"/>
</dbReference>
<organism evidence="1 2">
    <name type="scientific">Vararia minispora EC-137</name>
    <dbReference type="NCBI Taxonomy" id="1314806"/>
    <lineage>
        <taxon>Eukaryota</taxon>
        <taxon>Fungi</taxon>
        <taxon>Dikarya</taxon>
        <taxon>Basidiomycota</taxon>
        <taxon>Agaricomycotina</taxon>
        <taxon>Agaricomycetes</taxon>
        <taxon>Russulales</taxon>
        <taxon>Lachnocladiaceae</taxon>
        <taxon>Vararia</taxon>
    </lineage>
</organism>
<accession>A0ACB8QNQ4</accession>
<gene>
    <name evidence="1" type="ORF">K488DRAFT_47557</name>
</gene>
<comment type="caution">
    <text evidence="1">The sequence shown here is derived from an EMBL/GenBank/DDBJ whole genome shotgun (WGS) entry which is preliminary data.</text>
</comment>
<reference evidence="1" key="1">
    <citation type="submission" date="2021-02" db="EMBL/GenBank/DDBJ databases">
        <authorList>
            <consortium name="DOE Joint Genome Institute"/>
            <person name="Ahrendt S."/>
            <person name="Looney B.P."/>
            <person name="Miyauchi S."/>
            <person name="Morin E."/>
            <person name="Drula E."/>
            <person name="Courty P.E."/>
            <person name="Chicoki N."/>
            <person name="Fauchery L."/>
            <person name="Kohler A."/>
            <person name="Kuo A."/>
            <person name="Labutti K."/>
            <person name="Pangilinan J."/>
            <person name="Lipzen A."/>
            <person name="Riley R."/>
            <person name="Andreopoulos W."/>
            <person name="He G."/>
            <person name="Johnson J."/>
            <person name="Barry K.W."/>
            <person name="Grigoriev I.V."/>
            <person name="Nagy L."/>
            <person name="Hibbett D."/>
            <person name="Henrissat B."/>
            <person name="Matheny P.B."/>
            <person name="Labbe J."/>
            <person name="Martin F."/>
        </authorList>
    </citation>
    <scope>NUCLEOTIDE SEQUENCE</scope>
    <source>
        <strain evidence="1">EC-137</strain>
    </source>
</reference>
<sequence length="601" mass="65400">MALLGTPAATASAIAPAVSAYVLNSSFTITDTPATRSFDWVVAAQTGTPDGYNRTLITINNQMPGPLIEANEGDTIIVTVRNSLVNQTMSIHWHGIYQNGSAWMDGVPGVTQATLQCPIQPGQTFTYEFQVNQYGTYWYHSHSAVQYTDGLLGPLIIHSVDDPLVRGTDFEEERVLFFQDWYHDEASTIVNKLLSVDGYEGSAAAPSPQSGLINGVGVYNCSAVTDGTACTMMSYPELNITPNVKTRFRIINGGSHAQFYFSVDNHTLDVVEADSTAISGPSAVHRVPFHNGQRYSVILDASVGSEGDAYWLRAKMNTNCFATIDDTLNSTVFAIVRYGASSGSDPTTSDWTDVLPDDCTDLDDSVLIPAVESDPPSTAAGIAIFDSVFGTITYNGVSFNRFLINETTYTNYIYQPFLNQVNAGNSTLNNSNVAWATLNDGVYGADIVINNLDPGLDHPYHLHGQDFWIVARGDGQLTYDAAQTLSYNLSNPIHRDTLVIPARRVSYAVLRINNDNPGVWVLHCHIAWHLAEGFLGVVVSNPSAIGSMTIPTAVTDLCSERPAGVSIYETEPGRRRRDVVGLVKGSHARRGLRTEQKRHPL</sequence>
<name>A0ACB8QNQ4_9AGAM</name>
<evidence type="ECO:0000313" key="2">
    <source>
        <dbReference type="Proteomes" id="UP000814128"/>
    </source>
</evidence>
<evidence type="ECO:0000313" key="1">
    <source>
        <dbReference type="EMBL" id="KAI0033491.1"/>
    </source>
</evidence>
<keyword evidence="2" id="KW-1185">Reference proteome</keyword>
<proteinExistence type="predicted"/>
<dbReference type="Proteomes" id="UP000814128">
    <property type="component" value="Unassembled WGS sequence"/>
</dbReference>
<reference evidence="1" key="2">
    <citation type="journal article" date="2022" name="New Phytol.">
        <title>Evolutionary transition to the ectomycorrhizal habit in the genomes of a hyperdiverse lineage of mushroom-forming fungi.</title>
        <authorList>
            <person name="Looney B."/>
            <person name="Miyauchi S."/>
            <person name="Morin E."/>
            <person name="Drula E."/>
            <person name="Courty P.E."/>
            <person name="Kohler A."/>
            <person name="Kuo A."/>
            <person name="LaButti K."/>
            <person name="Pangilinan J."/>
            <person name="Lipzen A."/>
            <person name="Riley R."/>
            <person name="Andreopoulos W."/>
            <person name="He G."/>
            <person name="Johnson J."/>
            <person name="Nolan M."/>
            <person name="Tritt A."/>
            <person name="Barry K.W."/>
            <person name="Grigoriev I.V."/>
            <person name="Nagy L.G."/>
            <person name="Hibbett D."/>
            <person name="Henrissat B."/>
            <person name="Matheny P.B."/>
            <person name="Labbe J."/>
            <person name="Martin F.M."/>
        </authorList>
    </citation>
    <scope>NUCLEOTIDE SEQUENCE</scope>
    <source>
        <strain evidence="1">EC-137</strain>
    </source>
</reference>
<protein>
    <submittedName>
        <fullName evidence="1">Cupredoxin</fullName>
    </submittedName>
</protein>